<sequence length="594" mass="62387">MPMSPISILHAPRDEALGAKIAAALAHAGHAATRVSADQCDPGPQAGGNGDSAAIVVWTHAAAKLAKLHRQAEEAMDRGALIPVAVGGALPPGGFENLPPVDLSGWTGAPDDPRWRFVLEEIQLTTQRMGLSDADVWSAPDLEPHNDEPGLIGDQELWTPGAEMLATDYSAANAPSEPTEPVTARPALLHRPKPKRRFSAKEVAFGATAGLVLMTVATAVLAPVILPAPELAAQPQLAARSAEIASRPAENVIPDPSVETPSSLASLTVKPEDNPSTEIIIPPAPESADDMIGAQANSEEPVQLALTVTPASAETDMAASGAADDDAIQTLIAAVAAETPQEKSSAGDIFRDCANCPDMAALPAGVFQMGARPGEVGAKPAESPVRDITFRNGFALSSREVTYEEWDTCVADGGCAYKAPDHGWGRDQRPVVSVSYEDALSYVAWLSKKTGQPYRLPTEAEWEYAARAGSSAPFATGSTVRAGQANYNGQYPYSGEKETYRGRTVPVASFAPNAFGLYDMHGNAWEWTADCWTETHAGAPSDGSAVATGDCTKHVLKGGAWNTGGWRLRSAHRIGKPAGAREFDNGFRVARDLG</sequence>
<feature type="domain" description="Sulfatase-modifying factor enzyme-like" evidence="2">
    <location>
        <begin position="356"/>
        <end position="591"/>
    </location>
</feature>
<keyword evidence="4" id="KW-1185">Reference proteome</keyword>
<name>A0ABW1KUG7_9PROT</name>
<dbReference type="PANTHER" id="PTHR23150">
    <property type="entry name" value="SULFATASE MODIFYING FACTOR 1, 2"/>
    <property type="match status" value="1"/>
</dbReference>
<keyword evidence="1" id="KW-0812">Transmembrane</keyword>
<evidence type="ECO:0000256" key="1">
    <source>
        <dbReference type="SAM" id="Phobius"/>
    </source>
</evidence>
<feature type="transmembrane region" description="Helical" evidence="1">
    <location>
        <begin position="203"/>
        <end position="226"/>
    </location>
</feature>
<dbReference type="InterPro" id="IPR051043">
    <property type="entry name" value="Sulfatase_Mod_Factor_Kinase"/>
</dbReference>
<reference evidence="3 4" key="1">
    <citation type="submission" date="2024-09" db="EMBL/GenBank/DDBJ databases">
        <authorList>
            <person name="Zhang Z.-H."/>
        </authorList>
    </citation>
    <scope>NUCLEOTIDE SEQUENCE [LARGE SCALE GENOMIC DNA]</scope>
    <source>
        <strain evidence="3 4">HHTR114</strain>
    </source>
</reference>
<dbReference type="Pfam" id="PF03781">
    <property type="entry name" value="FGE-sulfatase"/>
    <property type="match status" value="1"/>
</dbReference>
<evidence type="ECO:0000313" key="3">
    <source>
        <dbReference type="EMBL" id="MFC6034950.1"/>
    </source>
</evidence>
<proteinExistence type="predicted"/>
<organism evidence="3 4">
    <name type="scientific">Hyphococcus aureus</name>
    <dbReference type="NCBI Taxonomy" id="2666033"/>
    <lineage>
        <taxon>Bacteria</taxon>
        <taxon>Pseudomonadati</taxon>
        <taxon>Pseudomonadota</taxon>
        <taxon>Alphaproteobacteria</taxon>
        <taxon>Parvularculales</taxon>
        <taxon>Parvularculaceae</taxon>
        <taxon>Hyphococcus</taxon>
    </lineage>
</organism>
<keyword evidence="1" id="KW-1133">Transmembrane helix</keyword>
<dbReference type="EMBL" id="JBHPON010000001">
    <property type="protein sequence ID" value="MFC6034950.1"/>
    <property type="molecule type" value="Genomic_DNA"/>
</dbReference>
<evidence type="ECO:0000259" key="2">
    <source>
        <dbReference type="Pfam" id="PF03781"/>
    </source>
</evidence>
<dbReference type="PANTHER" id="PTHR23150:SF35">
    <property type="entry name" value="BLL6746 PROTEIN"/>
    <property type="match status" value="1"/>
</dbReference>
<dbReference type="InterPro" id="IPR042095">
    <property type="entry name" value="SUMF_sf"/>
</dbReference>
<dbReference type="RefSeq" id="WP_379879716.1">
    <property type="nucleotide sequence ID" value="NZ_JBHPON010000001.1"/>
</dbReference>
<comment type="caution">
    <text evidence="3">The sequence shown here is derived from an EMBL/GenBank/DDBJ whole genome shotgun (WGS) entry which is preliminary data.</text>
</comment>
<dbReference type="InterPro" id="IPR005532">
    <property type="entry name" value="SUMF_dom"/>
</dbReference>
<dbReference type="Proteomes" id="UP001596116">
    <property type="component" value="Unassembled WGS sequence"/>
</dbReference>
<dbReference type="SUPFAM" id="SSF56436">
    <property type="entry name" value="C-type lectin-like"/>
    <property type="match status" value="1"/>
</dbReference>
<dbReference type="InterPro" id="IPR016187">
    <property type="entry name" value="CTDL_fold"/>
</dbReference>
<accession>A0ABW1KUG7</accession>
<protein>
    <submittedName>
        <fullName evidence="3">SUMF1/EgtB/PvdO family nonheme iron enzyme</fullName>
    </submittedName>
</protein>
<gene>
    <name evidence="3" type="ORF">ACFMB1_05305</name>
</gene>
<evidence type="ECO:0000313" key="4">
    <source>
        <dbReference type="Proteomes" id="UP001596116"/>
    </source>
</evidence>
<keyword evidence="1" id="KW-0472">Membrane</keyword>
<dbReference type="Gene3D" id="3.90.1580.10">
    <property type="entry name" value="paralog of FGE (formylglycine-generating enzyme)"/>
    <property type="match status" value="1"/>
</dbReference>